<proteinExistence type="predicted"/>
<gene>
    <name evidence="1" type="ORF">ROA7745_02567</name>
</gene>
<evidence type="ECO:0000313" key="2">
    <source>
        <dbReference type="Proteomes" id="UP000193224"/>
    </source>
</evidence>
<evidence type="ECO:0000313" key="1">
    <source>
        <dbReference type="EMBL" id="SMC12737.1"/>
    </source>
</evidence>
<organism evidence="1 2">
    <name type="scientific">Roseovarius aestuarii</name>
    <dbReference type="NCBI Taxonomy" id="475083"/>
    <lineage>
        <taxon>Bacteria</taxon>
        <taxon>Pseudomonadati</taxon>
        <taxon>Pseudomonadota</taxon>
        <taxon>Alphaproteobacteria</taxon>
        <taxon>Rhodobacterales</taxon>
        <taxon>Roseobacteraceae</taxon>
        <taxon>Roseovarius</taxon>
    </lineage>
</organism>
<reference evidence="1 2" key="1">
    <citation type="submission" date="2017-03" db="EMBL/GenBank/DDBJ databases">
        <authorList>
            <person name="Afonso C.L."/>
            <person name="Miller P.J."/>
            <person name="Scott M.A."/>
            <person name="Spackman E."/>
            <person name="Goraichik I."/>
            <person name="Dimitrov K.M."/>
            <person name="Suarez D.L."/>
            <person name="Swayne D.E."/>
        </authorList>
    </citation>
    <scope>NUCLEOTIDE SEQUENCE [LARGE SCALE GENOMIC DNA]</scope>
    <source>
        <strain evidence="1 2">CECT 7745</strain>
    </source>
</reference>
<keyword evidence="2" id="KW-1185">Reference proteome</keyword>
<protein>
    <submittedName>
        <fullName evidence="1">Uncharacterized protein</fullName>
    </submittedName>
</protein>
<dbReference type="EMBL" id="FWXB01000009">
    <property type="protein sequence ID" value="SMC12737.1"/>
    <property type="molecule type" value="Genomic_DNA"/>
</dbReference>
<accession>A0A1X7BT07</accession>
<dbReference type="Proteomes" id="UP000193224">
    <property type="component" value="Unassembled WGS sequence"/>
</dbReference>
<dbReference type="AlphaFoldDB" id="A0A1X7BT07"/>
<sequence length="87" mass="9303">MTVSHILNGLESVDLTGADAAQAARMGFLEWAFCARGGGTPEAARAALTSPEALSARSDAALVFVDYLRNATRCMSQPVRRRSRPVH</sequence>
<name>A0A1X7BT07_9RHOB</name>
<dbReference type="RefSeq" id="WP_223412961.1">
    <property type="nucleotide sequence ID" value="NZ_FWXB01000009.1"/>
</dbReference>